<dbReference type="InterPro" id="IPR019775">
    <property type="entry name" value="WD40_repeat_CS"/>
</dbReference>
<feature type="repeat" description="WD" evidence="3">
    <location>
        <begin position="1122"/>
        <end position="1161"/>
    </location>
</feature>
<feature type="repeat" description="WD" evidence="3">
    <location>
        <begin position="1002"/>
        <end position="1041"/>
    </location>
</feature>
<dbReference type="GO" id="GO:0030621">
    <property type="term" value="F:U4 snRNA binding"/>
    <property type="evidence" value="ECO:0000318"/>
    <property type="project" value="GO_Central"/>
</dbReference>
<feature type="repeat" description="WD" evidence="3">
    <location>
        <begin position="962"/>
        <end position="1001"/>
    </location>
</feature>
<dbReference type="Proteomes" id="UP000001554">
    <property type="component" value="Chromosome 1"/>
</dbReference>
<accession>A0A9J7N8Z4</accession>
<feature type="compositionally biased region" description="Basic residues" evidence="4">
    <location>
        <begin position="749"/>
        <end position="761"/>
    </location>
</feature>
<dbReference type="SMART" id="SM00256">
    <property type="entry name" value="FBOX"/>
    <property type="match status" value="1"/>
</dbReference>
<feature type="repeat" description="WD" evidence="3">
    <location>
        <begin position="922"/>
        <end position="961"/>
    </location>
</feature>
<dbReference type="RefSeq" id="XP_035697367.1">
    <property type="nucleotide sequence ID" value="XM_035841474.1"/>
</dbReference>
<dbReference type="SUPFAM" id="SSF81383">
    <property type="entry name" value="F-box domain"/>
    <property type="match status" value="1"/>
</dbReference>
<feature type="compositionally biased region" description="Polar residues" evidence="4">
    <location>
        <begin position="474"/>
        <end position="486"/>
    </location>
</feature>
<feature type="compositionally biased region" description="Basic and acidic residues" evidence="4">
    <location>
        <begin position="211"/>
        <end position="222"/>
    </location>
</feature>
<sequence length="1201" mass="133391">MPSFLPRITSQKGSGEEVAGRPKTKRLRFGDHHGNNRVALPSVGSSPANGHHLSYFNSRQVIQKITDWYETWQPWQRKLLLCGITARCSTNQLELLATAMEPVFHRDFMTTLRGRYPSLSYSKHRRGREGSQHVRKRTGASGVALNDGVSGSPERHNVTTTVDDSNGEMIKPDGPSSKESIQVSKVGKVTVDISKDTTQVEVPTASKHTHDKPGEDHGDAEKPSISAEDASIIRKLSKQMQAHEINEARTDTPGSKISSHRSGTLSPIGESSPENEEEEEQALGAEEPLHTPVPSPNTALSLGVLTPIQETNSEVSSVSTIQEQPEFTEHSERETPQEAVAVAEDDRKVTEAQEAVQVTVTEAGRVADMDTEQKETVNEVAEQSMVQAVEDGKAVVQAMEGTEATSKASEGEKATVQAMEVEVLVEKQPALDQEMMLQYMLDARNTPQKEPQGKGEEAARNGHANGEVVRPKSDTTASRTRKSGVQSRSGSLESSHSAGSVRGEHKHRSNISSGSCRTVDFFSRQRTERLGSVRLQVSQGAPGWQDAEEVGSYAPLQQLYKYGRLWGASPEGRRLVPASSRLLQKNFMEQLNQIWQVLSEWEDHQKAEVLVEMIKGSTDGEVSFFAQCLLQRLKDQLDINCLPDHLLLRILGMLRAADLGRAAQVCRRWQYLVAQDGLWIRKCRELGSREDLPDIIGMVQMASLGDSVDWKQAYLELVFIANQARDMHAESDEDWEAELQELEYSLSRKERRSRQDRKSRRGTFSSSRMEEGKYSLASHIEDLQARLSSTILEDSQEVSGSRSAALTPSVLTTGHSRSGSRQTSRVHLEDRSTVLAPDEESLETEVVCKPLRRQLQGRRKSHDPGDAAMDIRHELKQPPEKLGKFMSVAGLPASDQSSTVSMTETHSSIVGAVHAVRKVRKLQGHMDSVQCLALDKRRLMTGSMDRTVRVWDIRSGRSIRKLYGHKGGIRSIHFNQTKICTGSWDMSIMVWDIVQFERLAVLTGHRGAVSCLQCNQHFLVSGSHDSTMMVWSLDSFEWLNVIEGHTQAVTCLQLIGRCVVSGSMDMTLRLSDIHTSECLQQYHGHQAPVLCLTVQKRLLLSGSADGQLHFWDLYTAEPLAIIQPHDGPVNSVALAGRRFLTGSNDAVLKEWDLVTLTCLRSLHGHKGPIRQVKTLLHHVVSCSDDGFIRLWDLTKTLEDTT</sequence>
<evidence type="ECO:0000256" key="2">
    <source>
        <dbReference type="ARBA" id="ARBA00022737"/>
    </source>
</evidence>
<evidence type="ECO:0000256" key="4">
    <source>
        <dbReference type="SAM" id="MobiDB-lite"/>
    </source>
</evidence>
<dbReference type="SMART" id="SM00320">
    <property type="entry name" value="WD40"/>
    <property type="match status" value="7"/>
</dbReference>
<feature type="repeat" description="WD" evidence="3">
    <location>
        <begin position="1162"/>
        <end position="1201"/>
    </location>
</feature>
<evidence type="ECO:0000256" key="3">
    <source>
        <dbReference type="PROSITE-ProRule" id="PRU00221"/>
    </source>
</evidence>
<dbReference type="PROSITE" id="PS50294">
    <property type="entry name" value="WD_REPEATS_REGION"/>
    <property type="match status" value="5"/>
</dbReference>
<dbReference type="PROSITE" id="PS50082">
    <property type="entry name" value="WD_REPEATS_2"/>
    <property type="match status" value="6"/>
</dbReference>
<dbReference type="PROSITE" id="PS00678">
    <property type="entry name" value="WD_REPEATS_1"/>
    <property type="match status" value="4"/>
</dbReference>
<dbReference type="Gene3D" id="1.20.1280.50">
    <property type="match status" value="1"/>
</dbReference>
<feature type="compositionally biased region" description="Basic residues" evidence="4">
    <location>
        <begin position="122"/>
        <end position="138"/>
    </location>
</feature>
<feature type="repeat" description="WD" evidence="3">
    <location>
        <begin position="1082"/>
        <end position="1121"/>
    </location>
</feature>
<dbReference type="GO" id="GO:0046540">
    <property type="term" value="C:U4/U6 x U5 tri-snRNP complex"/>
    <property type="evidence" value="ECO:0000318"/>
    <property type="project" value="GO_Central"/>
</dbReference>
<feature type="region of interest" description="Disordered" evidence="4">
    <location>
        <begin position="245"/>
        <end position="293"/>
    </location>
</feature>
<protein>
    <submittedName>
        <fullName evidence="7">F-box/WD repeat-containing protein 7-like</fullName>
    </submittedName>
</protein>
<feature type="region of interest" description="Disordered" evidence="4">
    <location>
        <begin position="121"/>
        <end position="225"/>
    </location>
</feature>
<name>A0A9J7N8Z4_BRAFL</name>
<evidence type="ECO:0000313" key="6">
    <source>
        <dbReference type="Proteomes" id="UP000001554"/>
    </source>
</evidence>
<reference evidence="7" key="2">
    <citation type="submission" date="2025-08" db="UniProtKB">
        <authorList>
            <consortium name="RefSeq"/>
        </authorList>
    </citation>
    <scope>IDENTIFICATION</scope>
    <source>
        <strain evidence="7">S238N-H82</strain>
        <tissue evidence="7">Testes</tissue>
    </source>
</reference>
<feature type="region of interest" description="Disordered" evidence="4">
    <location>
        <begin position="797"/>
        <end position="831"/>
    </location>
</feature>
<dbReference type="InterPro" id="IPR020472">
    <property type="entry name" value="WD40_PAC1"/>
</dbReference>
<dbReference type="PANTHER" id="PTHR19846:SF6">
    <property type="entry name" value="F-BOX DOMAIN-CONTAINING PROTEIN"/>
    <property type="match status" value="1"/>
</dbReference>
<gene>
    <name evidence="7" type="primary">LOC118430517</name>
</gene>
<feature type="region of interest" description="Disordered" evidence="4">
    <location>
        <begin position="1"/>
        <end position="36"/>
    </location>
</feature>
<keyword evidence="6" id="KW-1185">Reference proteome</keyword>
<feature type="compositionally biased region" description="Polar residues" evidence="4">
    <location>
        <begin position="797"/>
        <end position="825"/>
    </location>
</feature>
<reference evidence="6" key="1">
    <citation type="journal article" date="2020" name="Nat. Ecol. Evol.">
        <title>Deeply conserved synteny resolves early events in vertebrate evolution.</title>
        <authorList>
            <person name="Simakov O."/>
            <person name="Marletaz F."/>
            <person name="Yue J.X."/>
            <person name="O'Connell B."/>
            <person name="Jenkins J."/>
            <person name="Brandt A."/>
            <person name="Calef R."/>
            <person name="Tung C.H."/>
            <person name="Huang T.K."/>
            <person name="Schmutz J."/>
            <person name="Satoh N."/>
            <person name="Yu J.K."/>
            <person name="Putnam N.H."/>
            <person name="Green R.E."/>
            <person name="Rokhsar D.S."/>
        </authorList>
    </citation>
    <scope>NUCLEOTIDE SEQUENCE [LARGE SCALE GENOMIC DNA]</scope>
    <source>
        <strain evidence="6">S238N-H82</strain>
    </source>
</reference>
<dbReference type="InterPro" id="IPR036047">
    <property type="entry name" value="F-box-like_dom_sf"/>
</dbReference>
<feature type="region of interest" description="Disordered" evidence="4">
    <location>
        <begin position="748"/>
        <end position="771"/>
    </location>
</feature>
<feature type="compositionally biased region" description="Basic and acidic residues" evidence="4">
    <location>
        <begin position="451"/>
        <end position="460"/>
    </location>
</feature>
<dbReference type="InterPro" id="IPR001680">
    <property type="entry name" value="WD40_rpt"/>
</dbReference>
<organism evidence="6 7">
    <name type="scientific">Branchiostoma floridae</name>
    <name type="common">Florida lancelet</name>
    <name type="synonym">Amphioxus</name>
    <dbReference type="NCBI Taxonomy" id="7739"/>
    <lineage>
        <taxon>Eukaryota</taxon>
        <taxon>Metazoa</taxon>
        <taxon>Chordata</taxon>
        <taxon>Cephalochordata</taxon>
        <taxon>Leptocardii</taxon>
        <taxon>Amphioxiformes</taxon>
        <taxon>Branchiostomatidae</taxon>
        <taxon>Branchiostoma</taxon>
    </lineage>
</organism>
<dbReference type="PANTHER" id="PTHR19846">
    <property type="entry name" value="WD40 REPEAT PROTEIN"/>
    <property type="match status" value="1"/>
</dbReference>
<feature type="domain" description="F-box" evidence="5">
    <location>
        <begin position="636"/>
        <end position="682"/>
    </location>
</feature>
<dbReference type="Pfam" id="PF12937">
    <property type="entry name" value="F-box-like"/>
    <property type="match status" value="1"/>
</dbReference>
<dbReference type="KEGG" id="bfo:118430517"/>
<dbReference type="Gene3D" id="2.130.10.10">
    <property type="entry name" value="YVTN repeat-like/Quinoprotein amine dehydrogenase"/>
    <property type="match status" value="2"/>
</dbReference>
<dbReference type="AlphaFoldDB" id="A0A9J7N8Z4"/>
<dbReference type="GO" id="GO:0017070">
    <property type="term" value="F:U6 snRNA binding"/>
    <property type="evidence" value="ECO:0000318"/>
    <property type="project" value="GO_Central"/>
</dbReference>
<dbReference type="Pfam" id="PF00400">
    <property type="entry name" value="WD40"/>
    <property type="match status" value="6"/>
</dbReference>
<evidence type="ECO:0000259" key="5">
    <source>
        <dbReference type="PROSITE" id="PS50181"/>
    </source>
</evidence>
<proteinExistence type="predicted"/>
<keyword evidence="2" id="KW-0677">Repeat</keyword>
<feature type="region of interest" description="Disordered" evidence="4">
    <location>
        <begin position="446"/>
        <end position="514"/>
    </location>
</feature>
<dbReference type="InterPro" id="IPR001810">
    <property type="entry name" value="F-box_dom"/>
</dbReference>
<keyword evidence="1 3" id="KW-0853">WD repeat</keyword>
<evidence type="ECO:0000256" key="1">
    <source>
        <dbReference type="ARBA" id="ARBA00022574"/>
    </source>
</evidence>
<dbReference type="InterPro" id="IPR015943">
    <property type="entry name" value="WD40/YVTN_repeat-like_dom_sf"/>
</dbReference>
<dbReference type="GeneID" id="118430517"/>
<dbReference type="InterPro" id="IPR036322">
    <property type="entry name" value="WD40_repeat_dom_sf"/>
</dbReference>
<dbReference type="PROSITE" id="PS50181">
    <property type="entry name" value="FBOX"/>
    <property type="match status" value="1"/>
</dbReference>
<dbReference type="SUPFAM" id="SSF50978">
    <property type="entry name" value="WD40 repeat-like"/>
    <property type="match status" value="1"/>
</dbReference>
<dbReference type="CDD" id="cd00200">
    <property type="entry name" value="WD40"/>
    <property type="match status" value="1"/>
</dbReference>
<dbReference type="GO" id="GO:0000398">
    <property type="term" value="P:mRNA splicing, via spliceosome"/>
    <property type="evidence" value="ECO:0000318"/>
    <property type="project" value="GO_Central"/>
</dbReference>
<feature type="compositionally biased region" description="Low complexity" evidence="4">
    <location>
        <begin position="487"/>
        <end position="500"/>
    </location>
</feature>
<dbReference type="PRINTS" id="PR00320">
    <property type="entry name" value="GPROTEINBRPT"/>
</dbReference>
<feature type="compositionally biased region" description="Polar residues" evidence="4">
    <location>
        <begin position="252"/>
        <end position="265"/>
    </location>
</feature>
<dbReference type="OrthoDB" id="190105at2759"/>
<evidence type="ECO:0000313" key="7">
    <source>
        <dbReference type="RefSeq" id="XP_035697367.1"/>
    </source>
</evidence>